<keyword evidence="4" id="KW-0238">DNA-binding</keyword>
<keyword evidence="6" id="KW-0539">Nucleus</keyword>
<feature type="domain" description="Xylanolytic transcriptional activator regulatory" evidence="7">
    <location>
        <begin position="110"/>
        <end position="193"/>
    </location>
</feature>
<keyword evidence="2" id="KW-0862">Zinc</keyword>
<dbReference type="Pfam" id="PF04082">
    <property type="entry name" value="Fungal_trans"/>
    <property type="match status" value="1"/>
</dbReference>
<dbReference type="SMART" id="SM00906">
    <property type="entry name" value="Fungal_trans"/>
    <property type="match status" value="2"/>
</dbReference>
<organism evidence="8 9">
    <name type="scientific">Cladophialophora chaetospira</name>
    <dbReference type="NCBI Taxonomy" id="386627"/>
    <lineage>
        <taxon>Eukaryota</taxon>
        <taxon>Fungi</taxon>
        <taxon>Dikarya</taxon>
        <taxon>Ascomycota</taxon>
        <taxon>Pezizomycotina</taxon>
        <taxon>Eurotiomycetes</taxon>
        <taxon>Chaetothyriomycetidae</taxon>
        <taxon>Chaetothyriales</taxon>
        <taxon>Herpotrichiellaceae</taxon>
        <taxon>Cladophialophora</taxon>
    </lineage>
</organism>
<keyword evidence="3" id="KW-0805">Transcription regulation</keyword>
<sequence>MAKHLLDLHWNRQHYAFLLTYRPAVMGGLVDGGPYVNKLLLNAIYYSSCLYSDRTELRSDPDDPSTAGLRFYDRLRSLLVDEIVNPSIPTATALVLCGATLVSHGKPSAGWILCGTAYRMLIDLGCHLLTEARLSADVSSDPQLLTDVEREMRKRLYWGAFITDATQSLYLGRKPVLQTADARVPLMLLDTFEELEERTLYLDPRSSLSDASMMSLSEYSPKPAYAVSTFQVQAKLFQISAKITRTFYGIDSIGHSSQYLRDAKRQIMQELDDWNAALPTHLQFRPGLDPVPPPHQLTPQLSSSYQTLNILVQRPFLATGHLKKHSDADEKSAGEKICLDAALAISKLIKAYKATFSLRRAPYLLSYAAYSAAVVLLHKGNPERTHLRDEITFFWTALCELQRGCNFGLHKPLSVLRQMMRELGENVPLETEDSGYMHFARALELWTTAEASQMLSNGNTEHASRFAGNYSATRPDHIDFGASSPFGNRQSFMDVWDEDARNVYNDTLFGLFAPVQTLH</sequence>
<dbReference type="GO" id="GO:0006351">
    <property type="term" value="P:DNA-templated transcription"/>
    <property type="evidence" value="ECO:0007669"/>
    <property type="project" value="InterPro"/>
</dbReference>
<comment type="caution">
    <text evidence="8">The sequence shown here is derived from an EMBL/GenBank/DDBJ whole genome shotgun (WGS) entry which is preliminary data.</text>
</comment>
<feature type="domain" description="Xylanolytic transcriptional activator regulatory" evidence="7">
    <location>
        <begin position="362"/>
        <end position="434"/>
    </location>
</feature>
<protein>
    <recommendedName>
        <fullName evidence="7">Xylanolytic transcriptional activator regulatory domain-containing protein</fullName>
    </recommendedName>
</protein>
<keyword evidence="1" id="KW-0479">Metal-binding</keyword>
<dbReference type="InterPro" id="IPR007219">
    <property type="entry name" value="XnlR_reg_dom"/>
</dbReference>
<dbReference type="AlphaFoldDB" id="A0AA38XEZ5"/>
<keyword evidence="9" id="KW-1185">Reference proteome</keyword>
<evidence type="ECO:0000313" key="9">
    <source>
        <dbReference type="Proteomes" id="UP001172673"/>
    </source>
</evidence>
<proteinExistence type="predicted"/>
<keyword evidence="5" id="KW-0804">Transcription</keyword>
<evidence type="ECO:0000256" key="2">
    <source>
        <dbReference type="ARBA" id="ARBA00022833"/>
    </source>
</evidence>
<dbReference type="PANTHER" id="PTHR31313">
    <property type="entry name" value="TY1 ENHANCER ACTIVATOR"/>
    <property type="match status" value="1"/>
</dbReference>
<dbReference type="GO" id="GO:0003677">
    <property type="term" value="F:DNA binding"/>
    <property type="evidence" value="ECO:0007669"/>
    <property type="project" value="UniProtKB-KW"/>
</dbReference>
<gene>
    <name evidence="8" type="ORF">H2200_003728</name>
</gene>
<dbReference type="PANTHER" id="PTHR31313:SF86">
    <property type="entry name" value="ZN(2)-C6 FUNGAL-TYPE DOMAIN-CONTAINING PROTEIN"/>
    <property type="match status" value="1"/>
</dbReference>
<evidence type="ECO:0000256" key="5">
    <source>
        <dbReference type="ARBA" id="ARBA00023163"/>
    </source>
</evidence>
<evidence type="ECO:0000256" key="4">
    <source>
        <dbReference type="ARBA" id="ARBA00023125"/>
    </source>
</evidence>
<accession>A0AA38XEZ5</accession>
<evidence type="ECO:0000256" key="3">
    <source>
        <dbReference type="ARBA" id="ARBA00023015"/>
    </source>
</evidence>
<dbReference type="CDD" id="cd12148">
    <property type="entry name" value="fungal_TF_MHR"/>
    <property type="match status" value="1"/>
</dbReference>
<evidence type="ECO:0000256" key="1">
    <source>
        <dbReference type="ARBA" id="ARBA00022723"/>
    </source>
</evidence>
<name>A0AA38XEZ5_9EURO</name>
<dbReference type="EMBL" id="JAPDRK010000005">
    <property type="protein sequence ID" value="KAJ9612131.1"/>
    <property type="molecule type" value="Genomic_DNA"/>
</dbReference>
<dbReference type="GO" id="GO:0008270">
    <property type="term" value="F:zinc ion binding"/>
    <property type="evidence" value="ECO:0007669"/>
    <property type="project" value="InterPro"/>
</dbReference>
<evidence type="ECO:0000259" key="7">
    <source>
        <dbReference type="SMART" id="SM00906"/>
    </source>
</evidence>
<evidence type="ECO:0000313" key="8">
    <source>
        <dbReference type="EMBL" id="KAJ9612131.1"/>
    </source>
</evidence>
<dbReference type="Proteomes" id="UP001172673">
    <property type="component" value="Unassembled WGS sequence"/>
</dbReference>
<evidence type="ECO:0000256" key="6">
    <source>
        <dbReference type="ARBA" id="ARBA00023242"/>
    </source>
</evidence>
<dbReference type="InterPro" id="IPR051615">
    <property type="entry name" value="Transcr_Regulatory_Elem"/>
</dbReference>
<reference evidence="8" key="1">
    <citation type="submission" date="2022-10" db="EMBL/GenBank/DDBJ databases">
        <title>Culturing micro-colonial fungi from biological soil crusts in the Mojave desert and describing Neophaeococcomyces mojavensis, and introducing the new genera and species Taxawa tesnikishii.</title>
        <authorList>
            <person name="Kurbessoian T."/>
            <person name="Stajich J.E."/>
        </authorList>
    </citation>
    <scope>NUCLEOTIDE SEQUENCE</scope>
    <source>
        <strain evidence="8">TK_41</strain>
    </source>
</reference>